<keyword evidence="2" id="KW-0285">Flavoprotein</keyword>
<evidence type="ECO:0000259" key="6">
    <source>
        <dbReference type="Pfam" id="PF01494"/>
    </source>
</evidence>
<sequence length="411" mass="45991">MAMALFLRRCGIDSEIFELRHEDYNEGDKIALAPNALRVLDHLGLYEQIREHSFSYEEVYMLSDTGRMLGFVYGGNLVRWGYKALRIKRKIVIQAMRKEMQRQGIVITFGKKVVGAEENSEQGLVQVRFDDGDVVIGSMVIAADGMHSALRNYVDPKANKPQFMDQVGVMGKANREELRDLQQFPCIVLGQTGAFGLLPCDFRGSEVSFFGNVEMPERQQWDALAKDKSALHDILLSHFASPETWPKDIEEICRNAKLDDLGFWPFYTVPSLEKYHSANGLVVLIGDAAHGLPPTGGQGAAQALEDAETLSYTLAEIRNAELERSGADNDEVLLRKAYLAAWGTHRTQRVAKILDVTNKSAASRRSSTSWIEKEVKEWIIWAALKWMGPDAGAGWLFGYAAESVKSHFVSL</sequence>
<evidence type="ECO:0000256" key="1">
    <source>
        <dbReference type="ARBA" id="ARBA00007992"/>
    </source>
</evidence>
<dbReference type="EMBL" id="KN847568">
    <property type="protein sequence ID" value="KIW00075.1"/>
    <property type="molecule type" value="Genomic_DNA"/>
</dbReference>
<dbReference type="GO" id="GO:0004497">
    <property type="term" value="F:monooxygenase activity"/>
    <property type="evidence" value="ECO:0007669"/>
    <property type="project" value="UniProtKB-KW"/>
</dbReference>
<evidence type="ECO:0000256" key="2">
    <source>
        <dbReference type="ARBA" id="ARBA00022630"/>
    </source>
</evidence>
<evidence type="ECO:0000313" key="8">
    <source>
        <dbReference type="Proteomes" id="UP000053259"/>
    </source>
</evidence>
<dbReference type="HOGENOM" id="CLU_009665_19_5_1"/>
<dbReference type="InterPro" id="IPR036188">
    <property type="entry name" value="FAD/NAD-bd_sf"/>
</dbReference>
<keyword evidence="5" id="KW-0503">Monooxygenase</keyword>
<dbReference type="Proteomes" id="UP000053259">
    <property type="component" value="Unassembled WGS sequence"/>
</dbReference>
<dbReference type="InterPro" id="IPR002938">
    <property type="entry name" value="FAD-bd"/>
</dbReference>
<keyword evidence="8" id="KW-1185">Reference proteome</keyword>
<dbReference type="InterPro" id="IPR050493">
    <property type="entry name" value="FAD-dep_Monooxygenase_BioMet"/>
</dbReference>
<dbReference type="Pfam" id="PF01494">
    <property type="entry name" value="FAD_binding_3"/>
    <property type="match status" value="1"/>
</dbReference>
<dbReference type="AlphaFoldDB" id="A0A0D2A195"/>
<name>A0A0D2A195_9PEZI</name>
<comment type="similarity">
    <text evidence="1">Belongs to the paxM FAD-dependent monooxygenase family.</text>
</comment>
<dbReference type="GO" id="GO:0071949">
    <property type="term" value="F:FAD binding"/>
    <property type="evidence" value="ECO:0007669"/>
    <property type="project" value="InterPro"/>
</dbReference>
<dbReference type="InParanoid" id="A0A0D2A195"/>
<dbReference type="RefSeq" id="XP_016209944.1">
    <property type="nucleotide sequence ID" value="XM_016362309.1"/>
</dbReference>
<keyword evidence="4" id="KW-0560">Oxidoreductase</keyword>
<dbReference type="OrthoDB" id="16820at2759"/>
<protein>
    <recommendedName>
        <fullName evidence="6">FAD-binding domain-containing protein</fullName>
    </recommendedName>
</protein>
<gene>
    <name evidence="7" type="ORF">PV09_08417</name>
</gene>
<keyword evidence="3" id="KW-0274">FAD</keyword>
<evidence type="ECO:0000256" key="3">
    <source>
        <dbReference type="ARBA" id="ARBA00022827"/>
    </source>
</evidence>
<evidence type="ECO:0000256" key="4">
    <source>
        <dbReference type="ARBA" id="ARBA00023002"/>
    </source>
</evidence>
<dbReference type="PANTHER" id="PTHR13789">
    <property type="entry name" value="MONOOXYGENASE"/>
    <property type="match status" value="1"/>
</dbReference>
<accession>A0A0D2A195</accession>
<dbReference type="STRING" id="253628.A0A0D2A195"/>
<reference evidence="7 8" key="1">
    <citation type="submission" date="2015-01" db="EMBL/GenBank/DDBJ databases">
        <title>The Genome Sequence of Ochroconis gallopava CBS43764.</title>
        <authorList>
            <consortium name="The Broad Institute Genomics Platform"/>
            <person name="Cuomo C."/>
            <person name="de Hoog S."/>
            <person name="Gorbushina A."/>
            <person name="Stielow B."/>
            <person name="Teixiera M."/>
            <person name="Abouelleil A."/>
            <person name="Chapman S.B."/>
            <person name="Priest M."/>
            <person name="Young S.K."/>
            <person name="Wortman J."/>
            <person name="Nusbaum C."/>
            <person name="Birren B."/>
        </authorList>
    </citation>
    <scope>NUCLEOTIDE SEQUENCE [LARGE SCALE GENOMIC DNA]</scope>
    <source>
        <strain evidence="7 8">CBS 43764</strain>
    </source>
</reference>
<feature type="domain" description="FAD-binding" evidence="6">
    <location>
        <begin position="2"/>
        <end position="319"/>
    </location>
</feature>
<dbReference type="Gene3D" id="3.50.50.60">
    <property type="entry name" value="FAD/NAD(P)-binding domain"/>
    <property type="match status" value="1"/>
</dbReference>
<proteinExistence type="inferred from homology"/>
<organism evidence="7 8">
    <name type="scientific">Verruconis gallopava</name>
    <dbReference type="NCBI Taxonomy" id="253628"/>
    <lineage>
        <taxon>Eukaryota</taxon>
        <taxon>Fungi</taxon>
        <taxon>Dikarya</taxon>
        <taxon>Ascomycota</taxon>
        <taxon>Pezizomycotina</taxon>
        <taxon>Dothideomycetes</taxon>
        <taxon>Pleosporomycetidae</taxon>
        <taxon>Venturiales</taxon>
        <taxon>Sympoventuriaceae</taxon>
        <taxon>Verruconis</taxon>
    </lineage>
</organism>
<dbReference type="SUPFAM" id="SSF51905">
    <property type="entry name" value="FAD/NAD(P)-binding domain"/>
    <property type="match status" value="1"/>
</dbReference>
<dbReference type="GeneID" id="27316390"/>
<dbReference type="VEuPathDB" id="FungiDB:PV09_08417"/>
<dbReference type="PRINTS" id="PR00420">
    <property type="entry name" value="RNGMNOXGNASE"/>
</dbReference>
<evidence type="ECO:0000256" key="5">
    <source>
        <dbReference type="ARBA" id="ARBA00023033"/>
    </source>
</evidence>
<evidence type="ECO:0000313" key="7">
    <source>
        <dbReference type="EMBL" id="KIW00075.1"/>
    </source>
</evidence>
<dbReference type="PANTHER" id="PTHR13789:SF309">
    <property type="entry name" value="PUTATIVE (AFU_ORTHOLOGUE AFUA_6G14510)-RELATED"/>
    <property type="match status" value="1"/>
</dbReference>